<comment type="cofactor">
    <cofactor evidence="7">
        <name>a divalent metal cation</name>
        <dbReference type="ChEBI" id="CHEBI:60240"/>
    </cofactor>
    <text evidence="7">Binds 1 divalent metal cation per subunit.</text>
</comment>
<evidence type="ECO:0000256" key="4">
    <source>
        <dbReference type="ARBA" id="ARBA00022723"/>
    </source>
</evidence>
<feature type="binding site" evidence="7">
    <location>
        <position position="16"/>
    </location>
    <ligand>
        <name>a divalent metal cation</name>
        <dbReference type="ChEBI" id="CHEBI:60240"/>
    </ligand>
</feature>
<keyword evidence="10" id="KW-1185">Reference proteome</keyword>
<name>A0A6M1T2H3_9BACT</name>
<evidence type="ECO:0000256" key="5">
    <source>
        <dbReference type="ARBA" id="ARBA00022741"/>
    </source>
</evidence>
<feature type="domain" description="Survival protein SurE-like phosphatase/nucleotidase" evidence="8">
    <location>
        <begin position="10"/>
        <end position="192"/>
    </location>
</feature>
<dbReference type="PANTHER" id="PTHR30457:SF12">
    <property type="entry name" value="5'_3'-NUCLEOTIDASE SURE"/>
    <property type="match status" value="1"/>
</dbReference>
<dbReference type="Proteomes" id="UP000479132">
    <property type="component" value="Unassembled WGS sequence"/>
</dbReference>
<dbReference type="NCBIfam" id="TIGR00087">
    <property type="entry name" value="surE"/>
    <property type="match status" value="1"/>
</dbReference>
<keyword evidence="5 7" id="KW-0547">Nucleotide-binding</keyword>
<reference evidence="9 10" key="1">
    <citation type="submission" date="2020-02" db="EMBL/GenBank/DDBJ databases">
        <title>Aliifodinibius halophilus 2W32, complete genome.</title>
        <authorList>
            <person name="Li Y."/>
            <person name="Wu S."/>
        </authorList>
    </citation>
    <scope>NUCLEOTIDE SEQUENCE [LARGE SCALE GENOMIC DNA]</scope>
    <source>
        <strain evidence="9 10">2W32</strain>
    </source>
</reference>
<dbReference type="InterPro" id="IPR002828">
    <property type="entry name" value="SurE-like_Pase/nucleotidase"/>
</dbReference>
<evidence type="ECO:0000256" key="3">
    <source>
        <dbReference type="ARBA" id="ARBA00022490"/>
    </source>
</evidence>
<comment type="catalytic activity">
    <reaction evidence="1 7">
        <text>a ribonucleoside 5'-phosphate + H2O = a ribonucleoside + phosphate</text>
        <dbReference type="Rhea" id="RHEA:12484"/>
        <dbReference type="ChEBI" id="CHEBI:15377"/>
        <dbReference type="ChEBI" id="CHEBI:18254"/>
        <dbReference type="ChEBI" id="CHEBI:43474"/>
        <dbReference type="ChEBI" id="CHEBI:58043"/>
        <dbReference type="EC" id="3.1.3.5"/>
    </reaction>
</comment>
<dbReference type="AlphaFoldDB" id="A0A6M1T2H3"/>
<comment type="caution">
    <text evidence="9">The sequence shown here is derived from an EMBL/GenBank/DDBJ whole genome shotgun (WGS) entry which is preliminary data.</text>
</comment>
<dbReference type="Gene3D" id="3.40.1210.10">
    <property type="entry name" value="Survival protein SurE-like phosphatase/nucleotidase"/>
    <property type="match status" value="1"/>
</dbReference>
<dbReference type="GO" id="GO:0000166">
    <property type="term" value="F:nucleotide binding"/>
    <property type="evidence" value="ECO:0007669"/>
    <property type="project" value="UniProtKB-KW"/>
</dbReference>
<dbReference type="GO" id="GO:0004309">
    <property type="term" value="F:exopolyphosphatase activity"/>
    <property type="evidence" value="ECO:0007669"/>
    <property type="project" value="TreeGrafter"/>
</dbReference>
<organism evidence="9 10">
    <name type="scientific">Fodinibius halophilus</name>
    <dbReference type="NCBI Taxonomy" id="1736908"/>
    <lineage>
        <taxon>Bacteria</taxon>
        <taxon>Pseudomonadati</taxon>
        <taxon>Balneolota</taxon>
        <taxon>Balneolia</taxon>
        <taxon>Balneolales</taxon>
        <taxon>Balneolaceae</taxon>
        <taxon>Fodinibius</taxon>
    </lineage>
</organism>
<dbReference type="RefSeq" id="WP_165267726.1">
    <property type="nucleotide sequence ID" value="NZ_JAALLS010000008.1"/>
</dbReference>
<feature type="binding site" evidence="7">
    <location>
        <position position="15"/>
    </location>
    <ligand>
        <name>a divalent metal cation</name>
        <dbReference type="ChEBI" id="CHEBI:60240"/>
    </ligand>
</feature>
<dbReference type="GO" id="GO:0008253">
    <property type="term" value="F:5'-nucleotidase activity"/>
    <property type="evidence" value="ECO:0007669"/>
    <property type="project" value="UniProtKB-UniRule"/>
</dbReference>
<dbReference type="GO" id="GO:0008254">
    <property type="term" value="F:3'-nucleotidase activity"/>
    <property type="evidence" value="ECO:0007669"/>
    <property type="project" value="TreeGrafter"/>
</dbReference>
<evidence type="ECO:0000259" key="8">
    <source>
        <dbReference type="Pfam" id="PF01975"/>
    </source>
</evidence>
<feature type="binding site" evidence="7">
    <location>
        <position position="46"/>
    </location>
    <ligand>
        <name>a divalent metal cation</name>
        <dbReference type="ChEBI" id="CHEBI:60240"/>
    </ligand>
</feature>
<protein>
    <recommendedName>
        <fullName evidence="7">5'-nucleotidase SurE</fullName>
        <ecNumber evidence="7">3.1.3.5</ecNumber>
    </recommendedName>
    <alternativeName>
        <fullName evidence="7">Nucleoside 5'-monophosphate phosphohydrolase</fullName>
    </alternativeName>
</protein>
<dbReference type="InterPro" id="IPR036523">
    <property type="entry name" value="SurE-like_sf"/>
</dbReference>
<keyword evidence="6 7" id="KW-0378">Hydrolase</keyword>
<dbReference type="NCBIfam" id="NF001490">
    <property type="entry name" value="PRK00346.1-4"/>
    <property type="match status" value="1"/>
</dbReference>
<dbReference type="GO" id="GO:0005737">
    <property type="term" value="C:cytoplasm"/>
    <property type="evidence" value="ECO:0007669"/>
    <property type="project" value="UniProtKB-SubCell"/>
</dbReference>
<dbReference type="InterPro" id="IPR030048">
    <property type="entry name" value="SurE"/>
</dbReference>
<comment type="similarity">
    <text evidence="2 7">Belongs to the SurE nucleotidase family.</text>
</comment>
<evidence type="ECO:0000256" key="7">
    <source>
        <dbReference type="HAMAP-Rule" id="MF_00060"/>
    </source>
</evidence>
<evidence type="ECO:0000313" key="9">
    <source>
        <dbReference type="EMBL" id="NGP88219.1"/>
    </source>
</evidence>
<dbReference type="NCBIfam" id="NF001492">
    <property type="entry name" value="PRK00346.2-2"/>
    <property type="match status" value="1"/>
</dbReference>
<dbReference type="EC" id="3.1.3.5" evidence="7"/>
<sequence>MSNSDDKPVILVCNDDGIFSPGIKALAEVADEFGDVEIIAPDRQQSAVGHAVTVNTPLRSRSFQLDGRFTGQAVTGTPADSVKLGHDQLMKRKPDLVVSGINHGSNAGVNILYSGTVSAATEGTILGYPSIAVSCTDFDEEADLSGAKDAARKVIGYVLSEGLPRGVTMNLNVPTGPLKGIKWARQANSRYVEEFEGRVDPNDRDYYWLTGRLQLLDEGEDLDVNVLEKGYASLTPIQYDMTAYSLLKNLEDIEL</sequence>
<dbReference type="HAMAP" id="MF_00060">
    <property type="entry name" value="SurE"/>
    <property type="match status" value="1"/>
</dbReference>
<accession>A0A6M1T2H3</accession>
<comment type="function">
    <text evidence="7">Nucleotidase that shows phosphatase activity on nucleoside 5'-monophosphates.</text>
</comment>
<dbReference type="SUPFAM" id="SSF64167">
    <property type="entry name" value="SurE-like"/>
    <property type="match status" value="1"/>
</dbReference>
<evidence type="ECO:0000313" key="10">
    <source>
        <dbReference type="Proteomes" id="UP000479132"/>
    </source>
</evidence>
<keyword evidence="3 7" id="KW-0963">Cytoplasm</keyword>
<evidence type="ECO:0000256" key="6">
    <source>
        <dbReference type="ARBA" id="ARBA00022801"/>
    </source>
</evidence>
<dbReference type="GO" id="GO:0046872">
    <property type="term" value="F:metal ion binding"/>
    <property type="evidence" value="ECO:0007669"/>
    <property type="project" value="UniProtKB-UniRule"/>
</dbReference>
<proteinExistence type="inferred from homology"/>
<evidence type="ECO:0000256" key="1">
    <source>
        <dbReference type="ARBA" id="ARBA00000815"/>
    </source>
</evidence>
<feature type="binding site" evidence="7">
    <location>
        <position position="102"/>
    </location>
    <ligand>
        <name>a divalent metal cation</name>
        <dbReference type="ChEBI" id="CHEBI:60240"/>
    </ligand>
</feature>
<keyword evidence="4 7" id="KW-0479">Metal-binding</keyword>
<comment type="subcellular location">
    <subcellularLocation>
        <location evidence="7">Cytoplasm</location>
    </subcellularLocation>
</comment>
<dbReference type="EMBL" id="JAALLS010000008">
    <property type="protein sequence ID" value="NGP88219.1"/>
    <property type="molecule type" value="Genomic_DNA"/>
</dbReference>
<evidence type="ECO:0000256" key="2">
    <source>
        <dbReference type="ARBA" id="ARBA00011062"/>
    </source>
</evidence>
<gene>
    <name evidence="7 9" type="primary">surE</name>
    <name evidence="9" type="ORF">G3569_07620</name>
</gene>
<dbReference type="PANTHER" id="PTHR30457">
    <property type="entry name" value="5'-NUCLEOTIDASE SURE"/>
    <property type="match status" value="1"/>
</dbReference>
<dbReference type="Pfam" id="PF01975">
    <property type="entry name" value="SurE"/>
    <property type="match status" value="1"/>
</dbReference>